<organism evidence="2 3">
    <name type="scientific">Rhodococcus antarcticus</name>
    <dbReference type="NCBI Taxonomy" id="2987751"/>
    <lineage>
        <taxon>Bacteria</taxon>
        <taxon>Bacillati</taxon>
        <taxon>Actinomycetota</taxon>
        <taxon>Actinomycetes</taxon>
        <taxon>Mycobacteriales</taxon>
        <taxon>Nocardiaceae</taxon>
        <taxon>Rhodococcus</taxon>
    </lineage>
</organism>
<feature type="domain" description="VWFA" evidence="1">
    <location>
        <begin position="108"/>
        <end position="266"/>
    </location>
</feature>
<dbReference type="Gene3D" id="3.40.50.410">
    <property type="entry name" value="von Willebrand factor, type A domain"/>
    <property type="match status" value="1"/>
</dbReference>
<dbReference type="EMBL" id="CP110615">
    <property type="protein sequence ID" value="UZJ26214.1"/>
    <property type="molecule type" value="Genomic_DNA"/>
</dbReference>
<evidence type="ECO:0000259" key="1">
    <source>
        <dbReference type="SMART" id="SM00327"/>
    </source>
</evidence>
<accession>A0ABY6P3H9</accession>
<sequence length="269" mass="27998">MGVLDEEAFEAAMGADPDAALTLLASMASATDEKLRRAARRLAARIVLDLARKGIALGRGVGKLRSVSADRGGDLDVDASLDAVLAGRAERRAPYVEDLVARQWARPELALCLVVDRSGSMGGERLAAAALAAAACAWRAPGDHAVLAFAREVEVLRPMGSDRPAAAVVDSVLNLRGHGTTALTAALAAAAEQLERTRAARRVVVLLSDCRTTDTDDPVHVARRLSELVVLAPAGDTEQAADFASRSGARWAPLSGAADAPTALRELLG</sequence>
<evidence type="ECO:0000313" key="2">
    <source>
        <dbReference type="EMBL" id="UZJ26214.1"/>
    </source>
</evidence>
<dbReference type="InterPro" id="IPR036465">
    <property type="entry name" value="vWFA_dom_sf"/>
</dbReference>
<reference evidence="2" key="1">
    <citation type="submission" date="2022-10" db="EMBL/GenBank/DDBJ databases">
        <title>Rhodococcus sp.75.</title>
        <authorList>
            <person name="Sun M."/>
        </authorList>
    </citation>
    <scope>NUCLEOTIDE SEQUENCE</scope>
    <source>
        <strain evidence="2">75</strain>
    </source>
</reference>
<dbReference type="Pfam" id="PF05762">
    <property type="entry name" value="VWA_CoxE"/>
    <property type="match status" value="1"/>
</dbReference>
<dbReference type="SUPFAM" id="SSF53300">
    <property type="entry name" value="vWA-like"/>
    <property type="match status" value="1"/>
</dbReference>
<evidence type="ECO:0000313" key="3">
    <source>
        <dbReference type="Proteomes" id="UP001164965"/>
    </source>
</evidence>
<name>A0ABY6P3H9_9NOCA</name>
<protein>
    <submittedName>
        <fullName evidence="2">VWA domain-containing protein</fullName>
    </submittedName>
</protein>
<dbReference type="RefSeq" id="WP_265384318.1">
    <property type="nucleotide sequence ID" value="NZ_CP110615.1"/>
</dbReference>
<dbReference type="InterPro" id="IPR008912">
    <property type="entry name" value="Uncharacterised_CoxE"/>
</dbReference>
<dbReference type="InterPro" id="IPR002035">
    <property type="entry name" value="VWF_A"/>
</dbReference>
<dbReference type="Proteomes" id="UP001164965">
    <property type="component" value="Chromosome"/>
</dbReference>
<keyword evidence="3" id="KW-1185">Reference proteome</keyword>
<proteinExistence type="predicted"/>
<dbReference type="SMART" id="SM00327">
    <property type="entry name" value="VWA"/>
    <property type="match status" value="1"/>
</dbReference>
<gene>
    <name evidence="2" type="ORF">RHODO2019_07345</name>
</gene>